<keyword evidence="5" id="KW-1185">Reference proteome</keyword>
<dbReference type="Pfam" id="PF23647">
    <property type="entry name" value="TRAPPC13_M"/>
    <property type="match status" value="1"/>
</dbReference>
<accession>A0A1B8GLT0</accession>
<feature type="domain" description="Trafficking protein particle complex subunit 13 N-terminal" evidence="2">
    <location>
        <begin position="19"/>
        <end position="201"/>
    </location>
</feature>
<protein>
    <recommendedName>
        <fullName evidence="6">Trafficking protein particle complex subunit 13</fullName>
    </recommendedName>
</protein>
<reference evidence="5" key="2">
    <citation type="journal article" date="2018" name="Nat. Commun.">
        <title>Extreme sensitivity to ultraviolet light in the fungal pathogen causing white-nose syndrome of bats.</title>
        <authorList>
            <person name="Palmer J.M."/>
            <person name="Drees K.P."/>
            <person name="Foster J.T."/>
            <person name="Lindner D.L."/>
        </authorList>
    </citation>
    <scope>NUCLEOTIDE SEQUENCE [LARGE SCALE GENOMIC DNA]</scope>
    <source>
        <strain evidence="5">UAMH 10579</strain>
    </source>
</reference>
<dbReference type="OrthoDB" id="10250284at2759"/>
<dbReference type="InterPro" id="IPR055429">
    <property type="entry name" value="TRAPPC13_M"/>
</dbReference>
<dbReference type="AlphaFoldDB" id="A0A1B8GLT0"/>
<dbReference type="GeneID" id="28837506"/>
<proteinExistence type="predicted"/>
<dbReference type="PANTHER" id="PTHR13134">
    <property type="entry name" value="TRAFFICKING PROTEIN PARTICLE COMPLEX SUBUNIT 13"/>
    <property type="match status" value="1"/>
</dbReference>
<name>A0A1B8GLT0_9PEZI</name>
<dbReference type="STRING" id="342668.A0A1B8GLT0"/>
<gene>
    <name evidence="4" type="ORF">VE01_04120</name>
</gene>
<dbReference type="PANTHER" id="PTHR13134:SF3">
    <property type="entry name" value="TRAFFICKING PROTEIN PARTICLE COMPLEX SUBUNIT 13"/>
    <property type="match status" value="1"/>
</dbReference>
<evidence type="ECO:0000256" key="1">
    <source>
        <dbReference type="SAM" id="MobiDB-lite"/>
    </source>
</evidence>
<evidence type="ECO:0000259" key="3">
    <source>
        <dbReference type="Pfam" id="PF23647"/>
    </source>
</evidence>
<dbReference type="GO" id="GO:1990072">
    <property type="term" value="C:TRAPPIII protein complex"/>
    <property type="evidence" value="ECO:0007669"/>
    <property type="project" value="TreeGrafter"/>
</dbReference>
<dbReference type="EMBL" id="KV460226">
    <property type="protein sequence ID" value="OBT96803.1"/>
    <property type="molecule type" value="Genomic_DNA"/>
</dbReference>
<organism evidence="4 5">
    <name type="scientific">Pseudogymnoascus verrucosus</name>
    <dbReference type="NCBI Taxonomy" id="342668"/>
    <lineage>
        <taxon>Eukaryota</taxon>
        <taxon>Fungi</taxon>
        <taxon>Dikarya</taxon>
        <taxon>Ascomycota</taxon>
        <taxon>Pezizomycotina</taxon>
        <taxon>Leotiomycetes</taxon>
        <taxon>Thelebolales</taxon>
        <taxon>Thelebolaceae</taxon>
        <taxon>Pseudogymnoascus</taxon>
    </lineage>
</organism>
<evidence type="ECO:0008006" key="6">
    <source>
        <dbReference type="Google" id="ProtNLM"/>
    </source>
</evidence>
<feature type="compositionally biased region" description="Low complexity" evidence="1">
    <location>
        <begin position="125"/>
        <end position="145"/>
    </location>
</feature>
<dbReference type="InterPro" id="IPR010378">
    <property type="entry name" value="TRAPPC13"/>
</dbReference>
<evidence type="ECO:0000313" key="5">
    <source>
        <dbReference type="Proteomes" id="UP000091956"/>
    </source>
</evidence>
<dbReference type="Proteomes" id="UP000091956">
    <property type="component" value="Unassembled WGS sequence"/>
</dbReference>
<dbReference type="InterPro" id="IPR055427">
    <property type="entry name" value="TRAPPC13_N"/>
</dbReference>
<dbReference type="Pfam" id="PF06159">
    <property type="entry name" value="TRAPPC13_N"/>
    <property type="match status" value="1"/>
</dbReference>
<evidence type="ECO:0000313" key="4">
    <source>
        <dbReference type="EMBL" id="OBT96803.1"/>
    </source>
</evidence>
<evidence type="ECO:0000259" key="2">
    <source>
        <dbReference type="Pfam" id="PF06159"/>
    </source>
</evidence>
<feature type="region of interest" description="Disordered" evidence="1">
    <location>
        <begin position="122"/>
        <end position="151"/>
    </location>
</feature>
<dbReference type="RefSeq" id="XP_018130536.1">
    <property type="nucleotide sequence ID" value="XM_018273597.2"/>
</dbReference>
<reference evidence="4 5" key="1">
    <citation type="submission" date="2016-03" db="EMBL/GenBank/DDBJ databases">
        <title>Comparative genomics of Pseudogymnoascus destructans, the fungus causing white-nose syndrome of bats.</title>
        <authorList>
            <person name="Palmer J.M."/>
            <person name="Drees K.P."/>
            <person name="Foster J.T."/>
            <person name="Lindner D.L."/>
        </authorList>
    </citation>
    <scope>NUCLEOTIDE SEQUENCE [LARGE SCALE GENOMIC DNA]</scope>
    <source>
        <strain evidence="4 5">UAMH 10579</strain>
    </source>
</reference>
<sequence>MAHQRAQSVSTTEVPKEPHAVSLKVLRLTRPSLAIQYPLPHPSPSSTLAQTIPRAASLTYPSAPSSPFALSPLLTLPPAFGNAYVGETFSCTLCANNELPSDAPRVHSVKIEAEMKTPSLTTSLPVSFTSASTPSSPDSDPLSQSAPPPTDLAPAASLQGIITCHLREEGPHVLAVTVSYSETTSTSGRVRSFRKLYQFVARPALVVRTKIGTVDGGWALEAQLENVGEEALVLEGVRLDTKSWFRARSLESLWDGEKGEKGKAVVGRGGVQQVCFVVEKVGEPDEIGEGGKVFMGVLNISWRGPMGNMGELSTGWLGLKLKQ</sequence>
<feature type="domain" description="Trafficking protein particle complex subunit 13 middle" evidence="3">
    <location>
        <begin position="207"/>
        <end position="317"/>
    </location>
</feature>